<comment type="similarity">
    <text evidence="1">Belongs to the SIL1 family.</text>
</comment>
<keyword evidence="17" id="KW-1185">Reference proteome</keyword>
<keyword evidence="8" id="KW-0256">Endoplasmic reticulum</keyword>
<evidence type="ECO:0000256" key="2">
    <source>
        <dbReference type="ARBA" id="ARBA00011799"/>
    </source>
</evidence>
<dbReference type="Gene3D" id="6.10.140.2220">
    <property type="match status" value="1"/>
</dbReference>
<dbReference type="Pfam" id="PF01753">
    <property type="entry name" value="zf-MYND"/>
    <property type="match status" value="1"/>
</dbReference>
<evidence type="ECO:0000256" key="9">
    <source>
        <dbReference type="ARBA" id="ARBA00022833"/>
    </source>
</evidence>
<dbReference type="PROSITE" id="PS50865">
    <property type="entry name" value="ZF_MYND_2"/>
    <property type="match status" value="1"/>
</dbReference>
<evidence type="ECO:0000256" key="12">
    <source>
        <dbReference type="PROSITE-ProRule" id="PRU00134"/>
    </source>
</evidence>
<keyword evidence="6 13" id="KW-0732">Signal</keyword>
<dbReference type="GO" id="GO:0000774">
    <property type="term" value="F:adenyl-nucleotide exchange factor activity"/>
    <property type="evidence" value="ECO:0007669"/>
    <property type="project" value="InterPro"/>
</dbReference>
<dbReference type="InterPro" id="IPR031884">
    <property type="entry name" value="Sil1_fungi"/>
</dbReference>
<dbReference type="GO" id="GO:0005783">
    <property type="term" value="C:endoplasmic reticulum"/>
    <property type="evidence" value="ECO:0007669"/>
    <property type="project" value="InterPro"/>
</dbReference>
<dbReference type="Gene3D" id="1.25.10.10">
    <property type="entry name" value="Leucine-rich Repeat Variant"/>
    <property type="match status" value="1"/>
</dbReference>
<feature type="chain" id="PRO_5034365212" description="Nucleotide exchange factor SIL1" evidence="13">
    <location>
        <begin position="31"/>
        <end position="900"/>
    </location>
</feature>
<keyword evidence="4" id="KW-0813">Transport</keyword>
<keyword evidence="5" id="KW-0479">Metal-binding</keyword>
<evidence type="ECO:0000256" key="4">
    <source>
        <dbReference type="ARBA" id="ARBA00022448"/>
    </source>
</evidence>
<dbReference type="PANTHER" id="PTHR12197">
    <property type="entry name" value="HISTONE-LYSINE N-METHYLTRANSFERASE SMYD"/>
    <property type="match status" value="1"/>
</dbReference>
<evidence type="ECO:0000256" key="3">
    <source>
        <dbReference type="ARBA" id="ARBA00015352"/>
    </source>
</evidence>
<dbReference type="InterPro" id="IPR001214">
    <property type="entry name" value="SET_dom"/>
</dbReference>
<sequence length="900" mass="99121">MAPSRAKSLSLMIALVLGIVLCIFAAPTLASASAPAAASQPSPEADVQLICHTDNPKDCYPKVFQPTDEFQVVHDDQELPHGLHVRLNMSNGKKEAKINVPDEGNPALEGLPVDQAVVVVDQQQQEDPQIPKGAPAYEPIGKIKEPEGEDFVGKPFFTAMRMLKAGETGQGNELDDALEGMEELSHDIYYGLKVTEDPAVLKALFCMMADSDVAYPANITPRDHQAAAILGAALQNNAAALKEITKQWPSLMEGQCPSNSKSLRESFYTPLVPAHVPSSLNTKTLASTAKAKVGAINGLIKSDAIREEFLKNDGMKLLLEVLVPEGKEWDTTQRKVGQLVLDTFLDEDMGAKLGQWPRTERDSDAKCRVFETSTGEGCWDYHVARILKENKRDSGHWSRDLHDRLAALRKSGKVPPRVEFHCFKPADVRSCSGCHAVSYCDAACQSANWTAVHSKECKLLRKVTEQGHPGIPTPVRAVIQALVKPGIGAALETLEGNVESWRRSDKWADMEMMALGATAFTGQGTGQEELQKTLALLCKIQTNAFHRYDADLGQVGIFLEPKLAMANHSCTPNAMVQFVGRKSILRAEKPIKVDEEIEISYTDYTFPRSKRQHALAPYFFDCQCPRCEKDLNVYQVCAASPIINMNRHSLVADVGKLGKHPAATDSTKASTATSLSEQLSDLIDEKDTTLSPEDRRRVLRARYQQCKGLTAQNLWAVSPLPQLLTEVSILYIEESNFIYALTTACFVATSSEPYRHVLPYHPIRIKGLLLVAKLLANTAADTASLGNSQAVASKGDIIQRALQTLQDIDQVSLCQMLLIMITASVPRDYVREWEVSATAQQMLDEINELPGRDQELSLINTWKENPESEQARAFFEYAVVKQVDSLANLGLEILEMDLGY</sequence>
<comment type="caution">
    <text evidence="16">The sequence shown here is derived from an EMBL/GenBank/DDBJ whole genome shotgun (WGS) entry which is preliminary data.</text>
</comment>
<dbReference type="InterPro" id="IPR046341">
    <property type="entry name" value="SET_dom_sf"/>
</dbReference>
<proteinExistence type="inferred from homology"/>
<evidence type="ECO:0000313" key="16">
    <source>
        <dbReference type="EMBL" id="KAF5566660.1"/>
    </source>
</evidence>
<evidence type="ECO:0000256" key="10">
    <source>
        <dbReference type="ARBA" id="ARBA00022927"/>
    </source>
</evidence>
<dbReference type="SUPFAM" id="SSF82199">
    <property type="entry name" value="SET domain"/>
    <property type="match status" value="2"/>
</dbReference>
<dbReference type="PANTHER" id="PTHR12197:SF251">
    <property type="entry name" value="EG:BACR7C10.4 PROTEIN"/>
    <property type="match status" value="1"/>
</dbReference>
<dbReference type="GO" id="GO:0005634">
    <property type="term" value="C:nucleus"/>
    <property type="evidence" value="ECO:0007669"/>
    <property type="project" value="TreeGrafter"/>
</dbReference>
<evidence type="ECO:0000259" key="14">
    <source>
        <dbReference type="PROSITE" id="PS50280"/>
    </source>
</evidence>
<evidence type="ECO:0000259" key="15">
    <source>
        <dbReference type="PROSITE" id="PS50865"/>
    </source>
</evidence>
<name>A0A8H5K6T4_9HYPO</name>
<gene>
    <name evidence="16" type="ORF">FNAPI_986</name>
</gene>
<keyword evidence="11" id="KW-0811">Translocation</keyword>
<keyword evidence="7 12" id="KW-0863">Zinc-finger</keyword>
<dbReference type="Pfam" id="PF00856">
    <property type="entry name" value="SET"/>
    <property type="match status" value="1"/>
</dbReference>
<protein>
    <recommendedName>
        <fullName evidence="3">Nucleotide exchange factor SIL1</fullName>
    </recommendedName>
</protein>
<dbReference type="Pfam" id="PF16782">
    <property type="entry name" value="SIL1"/>
    <property type="match status" value="1"/>
</dbReference>
<dbReference type="InterPro" id="IPR002893">
    <property type="entry name" value="Znf_MYND"/>
</dbReference>
<dbReference type="InterPro" id="IPR050869">
    <property type="entry name" value="H3K4_H4K5_MeTrfase"/>
</dbReference>
<evidence type="ECO:0000256" key="6">
    <source>
        <dbReference type="ARBA" id="ARBA00022729"/>
    </source>
</evidence>
<dbReference type="Proteomes" id="UP000574317">
    <property type="component" value="Unassembled WGS sequence"/>
</dbReference>
<keyword evidence="9" id="KW-0862">Zinc</keyword>
<keyword evidence="10" id="KW-0653">Protein transport</keyword>
<evidence type="ECO:0000256" key="1">
    <source>
        <dbReference type="ARBA" id="ARBA00010588"/>
    </source>
</evidence>
<accession>A0A8H5K6T4</accession>
<dbReference type="PROSITE" id="PS50280">
    <property type="entry name" value="SET"/>
    <property type="match status" value="1"/>
</dbReference>
<dbReference type="AlphaFoldDB" id="A0A8H5K6T4"/>
<dbReference type="CDD" id="cd20071">
    <property type="entry name" value="SET_SMYD"/>
    <property type="match status" value="1"/>
</dbReference>
<evidence type="ECO:0000256" key="5">
    <source>
        <dbReference type="ARBA" id="ARBA00022723"/>
    </source>
</evidence>
<organism evidence="16 17">
    <name type="scientific">Fusarium napiforme</name>
    <dbReference type="NCBI Taxonomy" id="42672"/>
    <lineage>
        <taxon>Eukaryota</taxon>
        <taxon>Fungi</taxon>
        <taxon>Dikarya</taxon>
        <taxon>Ascomycota</taxon>
        <taxon>Pezizomycotina</taxon>
        <taxon>Sordariomycetes</taxon>
        <taxon>Hypocreomycetidae</taxon>
        <taxon>Hypocreales</taxon>
        <taxon>Nectriaceae</taxon>
        <taxon>Fusarium</taxon>
        <taxon>Fusarium fujikuroi species complex</taxon>
    </lineage>
</organism>
<dbReference type="GO" id="GO:0008270">
    <property type="term" value="F:zinc ion binding"/>
    <property type="evidence" value="ECO:0007669"/>
    <property type="project" value="UniProtKB-KW"/>
</dbReference>
<feature type="domain" description="MYND-type" evidence="15">
    <location>
        <begin position="419"/>
        <end position="457"/>
    </location>
</feature>
<feature type="domain" description="SET" evidence="14">
    <location>
        <begin position="457"/>
        <end position="602"/>
    </location>
</feature>
<evidence type="ECO:0000256" key="11">
    <source>
        <dbReference type="ARBA" id="ARBA00023010"/>
    </source>
</evidence>
<dbReference type="Gene3D" id="2.170.270.10">
    <property type="entry name" value="SET domain"/>
    <property type="match status" value="1"/>
</dbReference>
<evidence type="ECO:0000313" key="17">
    <source>
        <dbReference type="Proteomes" id="UP000574317"/>
    </source>
</evidence>
<evidence type="ECO:0000256" key="7">
    <source>
        <dbReference type="ARBA" id="ARBA00022771"/>
    </source>
</evidence>
<dbReference type="EMBL" id="JAAOAO010000037">
    <property type="protein sequence ID" value="KAF5566660.1"/>
    <property type="molecule type" value="Genomic_DNA"/>
</dbReference>
<feature type="signal peptide" evidence="13">
    <location>
        <begin position="1"/>
        <end position="30"/>
    </location>
</feature>
<reference evidence="16 17" key="1">
    <citation type="submission" date="2020-05" db="EMBL/GenBank/DDBJ databases">
        <title>Identification and distribution of gene clusters putatively required for synthesis of sphingolipid metabolism inhibitors in phylogenetically diverse species of the filamentous fungus Fusarium.</title>
        <authorList>
            <person name="Kim H.-S."/>
            <person name="Busman M."/>
            <person name="Brown D.W."/>
            <person name="Divon H."/>
            <person name="Uhlig S."/>
            <person name="Proctor R.H."/>
        </authorList>
    </citation>
    <scope>NUCLEOTIDE SEQUENCE [LARGE SCALE GENOMIC DNA]</scope>
    <source>
        <strain evidence="16 17">NRRL 25196</strain>
    </source>
</reference>
<evidence type="ECO:0000256" key="8">
    <source>
        <dbReference type="ARBA" id="ARBA00022824"/>
    </source>
</evidence>
<comment type="subunit">
    <text evidence="2">Interacts with KAR2.</text>
</comment>
<dbReference type="InterPro" id="IPR011989">
    <property type="entry name" value="ARM-like"/>
</dbReference>
<evidence type="ECO:0000256" key="13">
    <source>
        <dbReference type="SAM" id="SignalP"/>
    </source>
</evidence>
<dbReference type="GO" id="GO:0015031">
    <property type="term" value="P:protein transport"/>
    <property type="evidence" value="ECO:0007669"/>
    <property type="project" value="UniProtKB-KW"/>
</dbReference>